<dbReference type="EMBL" id="JAYKXN010000006">
    <property type="protein sequence ID" value="KAK7277977.1"/>
    <property type="molecule type" value="Genomic_DNA"/>
</dbReference>
<keyword evidence="3" id="KW-1185">Reference proteome</keyword>
<reference evidence="2 3" key="1">
    <citation type="submission" date="2024-01" db="EMBL/GenBank/DDBJ databases">
        <title>The genomes of 5 underutilized Papilionoideae crops provide insights into root nodulation and disease resistance.</title>
        <authorList>
            <person name="Yuan L."/>
        </authorList>
    </citation>
    <scope>NUCLEOTIDE SEQUENCE [LARGE SCALE GENOMIC DNA]</scope>
    <source>
        <strain evidence="2">LY-2023</strain>
        <tissue evidence="2">Leaf</tissue>
    </source>
</reference>
<comment type="caution">
    <text evidence="2">The sequence shown here is derived from an EMBL/GenBank/DDBJ whole genome shotgun (WGS) entry which is preliminary data.</text>
</comment>
<protein>
    <submittedName>
        <fullName evidence="2">Uncharacterized protein</fullName>
    </submittedName>
</protein>
<evidence type="ECO:0000313" key="3">
    <source>
        <dbReference type="Proteomes" id="UP001359559"/>
    </source>
</evidence>
<keyword evidence="1" id="KW-1133">Transmembrane helix</keyword>
<organism evidence="2 3">
    <name type="scientific">Clitoria ternatea</name>
    <name type="common">Butterfly pea</name>
    <dbReference type="NCBI Taxonomy" id="43366"/>
    <lineage>
        <taxon>Eukaryota</taxon>
        <taxon>Viridiplantae</taxon>
        <taxon>Streptophyta</taxon>
        <taxon>Embryophyta</taxon>
        <taxon>Tracheophyta</taxon>
        <taxon>Spermatophyta</taxon>
        <taxon>Magnoliopsida</taxon>
        <taxon>eudicotyledons</taxon>
        <taxon>Gunneridae</taxon>
        <taxon>Pentapetalae</taxon>
        <taxon>rosids</taxon>
        <taxon>fabids</taxon>
        <taxon>Fabales</taxon>
        <taxon>Fabaceae</taxon>
        <taxon>Papilionoideae</taxon>
        <taxon>50 kb inversion clade</taxon>
        <taxon>NPAAA clade</taxon>
        <taxon>indigoferoid/millettioid clade</taxon>
        <taxon>Phaseoleae</taxon>
        <taxon>Clitoria</taxon>
    </lineage>
</organism>
<dbReference type="Proteomes" id="UP001359559">
    <property type="component" value="Unassembled WGS sequence"/>
</dbReference>
<name>A0AAN9FK46_CLITE</name>
<sequence length="139" mass="15959">MGPSGRVSRIFTRFELLVSNPLLSLPRKRKTLYIQRIEDSETKSLSSLLSPLSLPSPLLFLSAAFQTLEILELRAFYNPQEALNFLRILRVCEKGFGVKEFVWFISEFCVVGEIVVLCCFCPFFLIVFLVVLERSGFRD</sequence>
<feature type="transmembrane region" description="Helical" evidence="1">
    <location>
        <begin position="114"/>
        <end position="132"/>
    </location>
</feature>
<keyword evidence="1" id="KW-0812">Transmembrane</keyword>
<keyword evidence="1" id="KW-0472">Membrane</keyword>
<evidence type="ECO:0000256" key="1">
    <source>
        <dbReference type="SAM" id="Phobius"/>
    </source>
</evidence>
<dbReference type="AlphaFoldDB" id="A0AAN9FK46"/>
<evidence type="ECO:0000313" key="2">
    <source>
        <dbReference type="EMBL" id="KAK7277977.1"/>
    </source>
</evidence>
<proteinExistence type="predicted"/>
<gene>
    <name evidence="2" type="ORF">RJT34_22998</name>
</gene>
<accession>A0AAN9FK46</accession>